<evidence type="ECO:0000256" key="1">
    <source>
        <dbReference type="SAM" id="MobiDB-lite"/>
    </source>
</evidence>
<dbReference type="EMBL" id="LNYO01000013">
    <property type="protein sequence ID" value="KTD35837.1"/>
    <property type="molecule type" value="Genomic_DNA"/>
</dbReference>
<protein>
    <submittedName>
        <fullName evidence="2">Uncharacterized protein</fullName>
    </submittedName>
</protein>
<sequence>MIKSYLHPQPGAVKKADENISKKKPSNLAGTEIGKNKSEKVKKALQRNFNNR</sequence>
<dbReference type="Proteomes" id="UP000054725">
    <property type="component" value="Unassembled WGS sequence"/>
</dbReference>
<evidence type="ECO:0000313" key="2">
    <source>
        <dbReference type="EMBL" id="KTD35837.1"/>
    </source>
</evidence>
<reference evidence="2 3" key="1">
    <citation type="submission" date="2015-11" db="EMBL/GenBank/DDBJ databases">
        <title>Genomic analysis of 38 Legionella species identifies large and diverse effector repertoires.</title>
        <authorList>
            <person name="Burstein D."/>
            <person name="Amaro F."/>
            <person name="Zusman T."/>
            <person name="Lifshitz Z."/>
            <person name="Cohen O."/>
            <person name="Gilbert J.A."/>
            <person name="Pupko T."/>
            <person name="Shuman H.A."/>
            <person name="Segal G."/>
        </authorList>
    </citation>
    <scope>NUCLEOTIDE SEQUENCE [LARGE SCALE GENOMIC DNA]</scope>
    <source>
        <strain evidence="2 3">ATCC 49506</strain>
    </source>
</reference>
<gene>
    <name evidence="2" type="ORF">Lnau_0821</name>
</gene>
<comment type="caution">
    <text evidence="2">The sequence shown here is derived from an EMBL/GenBank/DDBJ whole genome shotgun (WGS) entry which is preliminary data.</text>
</comment>
<organism evidence="2 3">
    <name type="scientific">Legionella nautarum</name>
    <dbReference type="NCBI Taxonomy" id="45070"/>
    <lineage>
        <taxon>Bacteria</taxon>
        <taxon>Pseudomonadati</taxon>
        <taxon>Pseudomonadota</taxon>
        <taxon>Gammaproteobacteria</taxon>
        <taxon>Legionellales</taxon>
        <taxon>Legionellaceae</taxon>
        <taxon>Legionella</taxon>
    </lineage>
</organism>
<evidence type="ECO:0000313" key="3">
    <source>
        <dbReference type="Proteomes" id="UP000054725"/>
    </source>
</evidence>
<name>A0A0W0WU42_9GAMM</name>
<dbReference type="PATRIC" id="fig|45070.6.peg.871"/>
<dbReference type="STRING" id="45070.Lnau_0821"/>
<accession>A0A0W0WU42</accession>
<keyword evidence="3" id="KW-1185">Reference proteome</keyword>
<feature type="region of interest" description="Disordered" evidence="1">
    <location>
        <begin position="1"/>
        <end position="52"/>
    </location>
</feature>
<dbReference type="RefSeq" id="WP_157070625.1">
    <property type="nucleotide sequence ID" value="NZ_CAAAIF010000001.1"/>
</dbReference>
<proteinExistence type="predicted"/>
<dbReference type="AlphaFoldDB" id="A0A0W0WU42"/>